<accession>A0A6J7GXM7</accession>
<organism evidence="9">
    <name type="scientific">freshwater metagenome</name>
    <dbReference type="NCBI Taxonomy" id="449393"/>
    <lineage>
        <taxon>unclassified sequences</taxon>
        <taxon>metagenomes</taxon>
        <taxon>ecological metagenomes</taxon>
    </lineage>
</organism>
<keyword evidence="3" id="KW-0378">Hydrolase</keyword>
<evidence type="ECO:0000259" key="5">
    <source>
        <dbReference type="Pfam" id="PF02601"/>
    </source>
</evidence>
<dbReference type="NCBIfam" id="TIGR00237">
    <property type="entry name" value="xseA"/>
    <property type="match status" value="1"/>
</dbReference>
<feature type="domain" description="Exonuclease VII large subunit C-terminal" evidence="5">
    <location>
        <begin position="139"/>
        <end position="449"/>
    </location>
</feature>
<dbReference type="PANTHER" id="PTHR30008:SF0">
    <property type="entry name" value="EXODEOXYRIBONUCLEASE 7 LARGE SUBUNIT"/>
    <property type="match status" value="1"/>
</dbReference>
<dbReference type="GO" id="GO:0008855">
    <property type="term" value="F:exodeoxyribonuclease VII activity"/>
    <property type="evidence" value="ECO:0007669"/>
    <property type="project" value="InterPro"/>
</dbReference>
<dbReference type="InterPro" id="IPR025824">
    <property type="entry name" value="OB-fold_nuc-bd_dom"/>
</dbReference>
<dbReference type="GO" id="GO:0009318">
    <property type="term" value="C:exodeoxyribonuclease VII complex"/>
    <property type="evidence" value="ECO:0007669"/>
    <property type="project" value="InterPro"/>
</dbReference>
<keyword evidence="2" id="KW-0540">Nuclease</keyword>
<evidence type="ECO:0000259" key="6">
    <source>
        <dbReference type="Pfam" id="PF13742"/>
    </source>
</evidence>
<gene>
    <name evidence="7" type="ORF">UFOPK2754_02071</name>
    <name evidence="8" type="ORF">UFOPK3139_00191</name>
    <name evidence="9" type="ORF">UFOPK3543_01602</name>
</gene>
<dbReference type="EMBL" id="CAFBMH010000057">
    <property type="protein sequence ID" value="CAB4912522.1"/>
    <property type="molecule type" value="Genomic_DNA"/>
</dbReference>
<keyword evidence="1" id="KW-0963">Cytoplasm</keyword>
<evidence type="ECO:0000256" key="2">
    <source>
        <dbReference type="ARBA" id="ARBA00022722"/>
    </source>
</evidence>
<evidence type="ECO:0000256" key="3">
    <source>
        <dbReference type="ARBA" id="ARBA00022801"/>
    </source>
</evidence>
<dbReference type="GO" id="GO:0003676">
    <property type="term" value="F:nucleic acid binding"/>
    <property type="evidence" value="ECO:0007669"/>
    <property type="project" value="InterPro"/>
</dbReference>
<sequence length="465" mass="51056">MTAETYSVAELTRAISYALEDAFADDVWITGEISGLNRSRGHVYFDLVEPRDDIGQPATAQLAVALFKMNKEVVNRTLKRAGIARIDSGARVRIRGAVAFNERNGRLQVRMTGIDPMYTLGQLAVDRERVLRSLGEAGLLDRNARVPLPLVPLRVGLVTSAGSAAYHDFVHELDVSGLAFQLTFVDAKVQGVGAVEQVIRALRQLARTDVDVIALVRGGGSRADLATFDDEQLARTIAALDLPVLTGVGHEVDRSIADDVAHTAYKTPTACAAALVSRVRSYRDTTEELWSEIARVAQLVVRDQHDLVRIRARASARAARSSLRAADTDAGNLATRLAREATHTVARAEQRLDRRRDRSTRTAREHLAQGTARLDRSAHVVRTRVPRQITTLDRQLDLTEARLRALDPARLLARGWSITHRVDGTLLRSVREVSPDDILLTRVGDGTMRSIVTEPGHTREAGDHG</sequence>
<dbReference type="InterPro" id="IPR020579">
    <property type="entry name" value="Exonuc_VII_lsu_C"/>
</dbReference>
<evidence type="ECO:0000313" key="9">
    <source>
        <dbReference type="EMBL" id="CAB4912522.1"/>
    </source>
</evidence>
<dbReference type="EMBL" id="CAFABA010000004">
    <property type="protein sequence ID" value="CAB4813634.1"/>
    <property type="molecule type" value="Genomic_DNA"/>
</dbReference>
<dbReference type="GO" id="GO:0006308">
    <property type="term" value="P:DNA catabolic process"/>
    <property type="evidence" value="ECO:0007669"/>
    <property type="project" value="InterPro"/>
</dbReference>
<dbReference type="Pfam" id="PF13742">
    <property type="entry name" value="tRNA_anti_2"/>
    <property type="match status" value="1"/>
</dbReference>
<dbReference type="AlphaFoldDB" id="A0A6J7GXM7"/>
<name>A0A6J7GXM7_9ZZZZ</name>
<evidence type="ECO:0000256" key="4">
    <source>
        <dbReference type="ARBA" id="ARBA00022839"/>
    </source>
</evidence>
<evidence type="ECO:0000256" key="1">
    <source>
        <dbReference type="ARBA" id="ARBA00022490"/>
    </source>
</evidence>
<dbReference type="HAMAP" id="MF_00378">
    <property type="entry name" value="Exonuc_7_L"/>
    <property type="match status" value="1"/>
</dbReference>
<dbReference type="Pfam" id="PF02601">
    <property type="entry name" value="Exonuc_VII_L"/>
    <property type="match status" value="1"/>
</dbReference>
<dbReference type="InterPro" id="IPR003753">
    <property type="entry name" value="Exonuc_VII_L"/>
</dbReference>
<proteinExistence type="inferred from homology"/>
<feature type="domain" description="OB-fold nucleic acid binding" evidence="6">
    <location>
        <begin position="6"/>
        <end position="114"/>
    </location>
</feature>
<keyword evidence="4" id="KW-0269">Exonuclease</keyword>
<evidence type="ECO:0000313" key="7">
    <source>
        <dbReference type="EMBL" id="CAB4755467.1"/>
    </source>
</evidence>
<dbReference type="PANTHER" id="PTHR30008">
    <property type="entry name" value="EXODEOXYRIBONUCLEASE 7 LARGE SUBUNIT"/>
    <property type="match status" value="1"/>
</dbReference>
<evidence type="ECO:0000313" key="8">
    <source>
        <dbReference type="EMBL" id="CAB4813634.1"/>
    </source>
</evidence>
<reference evidence="9" key="1">
    <citation type="submission" date="2020-05" db="EMBL/GenBank/DDBJ databases">
        <authorList>
            <person name="Chiriac C."/>
            <person name="Salcher M."/>
            <person name="Ghai R."/>
            <person name="Kavagutti S V."/>
        </authorList>
    </citation>
    <scope>NUCLEOTIDE SEQUENCE</scope>
</reference>
<dbReference type="CDD" id="cd04489">
    <property type="entry name" value="ExoVII_LU_OBF"/>
    <property type="match status" value="1"/>
</dbReference>
<protein>
    <submittedName>
        <fullName evidence="9">Unannotated protein</fullName>
    </submittedName>
</protein>
<dbReference type="EMBL" id="CAEZYR010000081">
    <property type="protein sequence ID" value="CAB4755467.1"/>
    <property type="molecule type" value="Genomic_DNA"/>
</dbReference>